<evidence type="ECO:0000256" key="1">
    <source>
        <dbReference type="SAM" id="SignalP"/>
    </source>
</evidence>
<keyword evidence="3" id="KW-1185">Reference proteome</keyword>
<dbReference type="Proteomes" id="UP000663923">
    <property type="component" value="Chromosome"/>
</dbReference>
<evidence type="ECO:0000313" key="3">
    <source>
        <dbReference type="Proteomes" id="UP000663923"/>
    </source>
</evidence>
<protein>
    <submittedName>
        <fullName evidence="2">Uncharacterized protein</fullName>
    </submittedName>
</protein>
<feature type="chain" id="PRO_5046877642" evidence="1">
    <location>
        <begin position="24"/>
        <end position="214"/>
    </location>
</feature>
<name>A0ABX7T367_9SPHN</name>
<keyword evidence="1" id="KW-0732">Signal</keyword>
<dbReference type="EMBL" id="CP071794">
    <property type="protein sequence ID" value="QTD54522.1"/>
    <property type="molecule type" value="Genomic_DNA"/>
</dbReference>
<evidence type="ECO:0000313" key="2">
    <source>
        <dbReference type="EMBL" id="QTD54522.1"/>
    </source>
</evidence>
<reference evidence="2 3" key="1">
    <citation type="submission" date="2021-03" db="EMBL/GenBank/DDBJ databases">
        <title>Complete genome of Parasphingorhabdus_sp.JHSY0214.</title>
        <authorList>
            <person name="Yoo J.H."/>
            <person name="Bae J.W."/>
        </authorList>
    </citation>
    <scope>NUCLEOTIDE SEQUENCE [LARGE SCALE GENOMIC DNA]</scope>
    <source>
        <strain evidence="2 3">JHSY0214</strain>
    </source>
</reference>
<dbReference type="RefSeq" id="WP_207986356.1">
    <property type="nucleotide sequence ID" value="NZ_CP071794.1"/>
</dbReference>
<accession>A0ABX7T367</accession>
<sequence length="214" mass="24500">MMRQNLTFFFTAMALLLSGNLAAAKQPEFLDLEGVKLEMTADQVRAAMQAKGNPIAREEKDDRLKYKSSFQDLVSVKREDPKRFKGYTLTSELRYETERGNLRVKFMPFVDRLVVVSARLYSNDAPSMSPSIPDCAKFMDKMGERYDLDINTDASRGLSRYSSKQKPMKVNGEMKEDGQMLLFRCGPRIMPQVLLHNPHARDMLMQQIDQALSD</sequence>
<gene>
    <name evidence="2" type="ORF">J4G78_09475</name>
</gene>
<proteinExistence type="predicted"/>
<feature type="signal peptide" evidence="1">
    <location>
        <begin position="1"/>
        <end position="23"/>
    </location>
</feature>
<organism evidence="2 3">
    <name type="scientific">Parasphingorhabdus cellanae</name>
    <dbReference type="NCBI Taxonomy" id="2806553"/>
    <lineage>
        <taxon>Bacteria</taxon>
        <taxon>Pseudomonadati</taxon>
        <taxon>Pseudomonadota</taxon>
        <taxon>Alphaproteobacteria</taxon>
        <taxon>Sphingomonadales</taxon>
        <taxon>Sphingomonadaceae</taxon>
        <taxon>Parasphingorhabdus</taxon>
    </lineage>
</organism>